<dbReference type="AlphaFoldDB" id="A0A0R0IWA6"/>
<keyword evidence="1" id="KW-0472">Membrane</keyword>
<reference evidence="3" key="2">
    <citation type="submission" date="2018-02" db="UniProtKB">
        <authorList>
            <consortium name="EnsemblPlants"/>
        </authorList>
    </citation>
    <scope>IDENTIFICATION</scope>
    <source>
        <strain evidence="3">Williams 82</strain>
    </source>
</reference>
<reference evidence="2" key="3">
    <citation type="submission" date="2018-07" db="EMBL/GenBank/DDBJ databases">
        <title>WGS assembly of Glycine max.</title>
        <authorList>
            <person name="Schmutz J."/>
            <person name="Cannon S."/>
            <person name="Schlueter J."/>
            <person name="Ma J."/>
            <person name="Mitros T."/>
            <person name="Nelson W."/>
            <person name="Hyten D."/>
            <person name="Song Q."/>
            <person name="Thelen J."/>
            <person name="Cheng J."/>
            <person name="Xu D."/>
            <person name="Hellsten U."/>
            <person name="May G."/>
            <person name="Yu Y."/>
            <person name="Sakurai T."/>
            <person name="Umezawa T."/>
            <person name="Bhattacharyya M."/>
            <person name="Sandhu D."/>
            <person name="Valliyodan B."/>
            <person name="Lindquist E."/>
            <person name="Peto M."/>
            <person name="Grant D."/>
            <person name="Shu S."/>
            <person name="Goodstein D."/>
            <person name="Barry K."/>
            <person name="Futrell-Griggs M."/>
            <person name="Abernathy B."/>
            <person name="Du J."/>
            <person name="Tian Z."/>
            <person name="Zhu L."/>
            <person name="Gill N."/>
            <person name="Joshi T."/>
            <person name="Libault M."/>
            <person name="Sethuraman A."/>
            <person name="Zhang X."/>
            <person name="Shinozaki K."/>
            <person name="Nguyen H."/>
            <person name="Wing R."/>
            <person name="Cregan P."/>
            <person name="Specht J."/>
            <person name="Grimwood J."/>
            <person name="Rokhsar D."/>
            <person name="Stacey G."/>
            <person name="Shoemaker R."/>
            <person name="Jackson S."/>
        </authorList>
    </citation>
    <scope>NUCLEOTIDE SEQUENCE</scope>
    <source>
        <tissue evidence="2">Callus</tissue>
    </source>
</reference>
<accession>A0A0R0IWA6</accession>
<dbReference type="Proteomes" id="UP000008827">
    <property type="component" value="Chromosome 8"/>
</dbReference>
<evidence type="ECO:0000256" key="1">
    <source>
        <dbReference type="SAM" id="Phobius"/>
    </source>
</evidence>
<dbReference type="Gramene" id="KRH44299">
    <property type="protein sequence ID" value="KRH44299"/>
    <property type="gene ID" value="GLYMA_08G202400"/>
</dbReference>
<evidence type="ECO:0000313" key="3">
    <source>
        <dbReference type="EnsemblPlants" id="KRH44299"/>
    </source>
</evidence>
<evidence type="ECO:0000313" key="2">
    <source>
        <dbReference type="EMBL" id="KRH44299.1"/>
    </source>
</evidence>
<keyword evidence="4" id="KW-1185">Reference proteome</keyword>
<evidence type="ECO:0000313" key="4">
    <source>
        <dbReference type="Proteomes" id="UP000008827"/>
    </source>
</evidence>
<organism evidence="2">
    <name type="scientific">Glycine max</name>
    <name type="common">Soybean</name>
    <name type="synonym">Glycine hispida</name>
    <dbReference type="NCBI Taxonomy" id="3847"/>
    <lineage>
        <taxon>Eukaryota</taxon>
        <taxon>Viridiplantae</taxon>
        <taxon>Streptophyta</taxon>
        <taxon>Embryophyta</taxon>
        <taxon>Tracheophyta</taxon>
        <taxon>Spermatophyta</taxon>
        <taxon>Magnoliopsida</taxon>
        <taxon>eudicotyledons</taxon>
        <taxon>Gunneridae</taxon>
        <taxon>Pentapetalae</taxon>
        <taxon>rosids</taxon>
        <taxon>fabids</taxon>
        <taxon>Fabales</taxon>
        <taxon>Fabaceae</taxon>
        <taxon>Papilionoideae</taxon>
        <taxon>50 kb inversion clade</taxon>
        <taxon>NPAAA clade</taxon>
        <taxon>indigoferoid/millettioid clade</taxon>
        <taxon>Phaseoleae</taxon>
        <taxon>Glycine</taxon>
        <taxon>Glycine subgen. Soja</taxon>
    </lineage>
</organism>
<feature type="transmembrane region" description="Helical" evidence="1">
    <location>
        <begin position="44"/>
        <end position="63"/>
    </location>
</feature>
<name>A0A0R0IWA6_SOYBN</name>
<dbReference type="EMBL" id="CM000841">
    <property type="protein sequence ID" value="KRH44299.1"/>
    <property type="molecule type" value="Genomic_DNA"/>
</dbReference>
<keyword evidence="1" id="KW-0812">Transmembrane</keyword>
<protein>
    <submittedName>
        <fullName evidence="2 3">Uncharacterized protein</fullName>
    </submittedName>
</protein>
<reference evidence="2 3" key="1">
    <citation type="journal article" date="2010" name="Nature">
        <title>Genome sequence of the palaeopolyploid soybean.</title>
        <authorList>
            <person name="Schmutz J."/>
            <person name="Cannon S.B."/>
            <person name="Schlueter J."/>
            <person name="Ma J."/>
            <person name="Mitros T."/>
            <person name="Nelson W."/>
            <person name="Hyten D.L."/>
            <person name="Song Q."/>
            <person name="Thelen J.J."/>
            <person name="Cheng J."/>
            <person name="Xu D."/>
            <person name="Hellsten U."/>
            <person name="May G.D."/>
            <person name="Yu Y."/>
            <person name="Sakurai T."/>
            <person name="Umezawa T."/>
            <person name="Bhattacharyya M.K."/>
            <person name="Sandhu D."/>
            <person name="Valliyodan B."/>
            <person name="Lindquist E."/>
            <person name="Peto M."/>
            <person name="Grant D."/>
            <person name="Shu S."/>
            <person name="Goodstein D."/>
            <person name="Barry K."/>
            <person name="Futrell-Griggs M."/>
            <person name="Abernathy B."/>
            <person name="Du J."/>
            <person name="Tian Z."/>
            <person name="Zhu L."/>
            <person name="Gill N."/>
            <person name="Joshi T."/>
            <person name="Libault M."/>
            <person name="Sethuraman A."/>
            <person name="Zhang X.-C."/>
            <person name="Shinozaki K."/>
            <person name="Nguyen H.T."/>
            <person name="Wing R.A."/>
            <person name="Cregan P."/>
            <person name="Specht J."/>
            <person name="Grimwood J."/>
            <person name="Rokhsar D."/>
            <person name="Stacey G."/>
            <person name="Shoemaker R.C."/>
            <person name="Jackson S.A."/>
        </authorList>
    </citation>
    <scope>NUCLEOTIDE SEQUENCE</scope>
    <source>
        <strain evidence="3">cv. Williams 82</strain>
        <tissue evidence="2">Callus</tissue>
    </source>
</reference>
<keyword evidence="1" id="KW-1133">Transmembrane helix</keyword>
<sequence>MNPDEQHHGVLFFSLSSIEIEIETDLSRNSKHKACEPRHGDVSFVSQSSCVGLFIVAFFTLTLKITII</sequence>
<dbReference type="EnsemblPlants" id="KRH44299">
    <property type="protein sequence ID" value="KRH44299"/>
    <property type="gene ID" value="GLYMA_08G202400"/>
</dbReference>
<dbReference type="InParanoid" id="A0A0R0IWA6"/>
<proteinExistence type="predicted"/>
<gene>
    <name evidence="2" type="ORF">GLYMA_08G202400</name>
</gene>